<dbReference type="PIRSF" id="PIRSF000398">
    <property type="entry name" value="M_m6A_EcoRV"/>
    <property type="match status" value="1"/>
</dbReference>
<dbReference type="GO" id="GO:0032259">
    <property type="term" value="P:methylation"/>
    <property type="evidence" value="ECO:0007669"/>
    <property type="project" value="UniProtKB-KW"/>
</dbReference>
<dbReference type="PANTHER" id="PTHR30481">
    <property type="entry name" value="DNA ADENINE METHYLASE"/>
    <property type="match status" value="1"/>
</dbReference>
<evidence type="ECO:0000256" key="2">
    <source>
        <dbReference type="ARBA" id="ARBA00011900"/>
    </source>
</evidence>
<evidence type="ECO:0000313" key="9">
    <source>
        <dbReference type="Proteomes" id="UP001208794"/>
    </source>
</evidence>
<evidence type="ECO:0000256" key="7">
    <source>
        <dbReference type="RuleBase" id="RU361257"/>
    </source>
</evidence>
<gene>
    <name evidence="8" type="ORF">ND855_18420</name>
</gene>
<organism evidence="8 9">
    <name type="scientific">Leptospira paudalimensis</name>
    <dbReference type="NCBI Taxonomy" id="2950024"/>
    <lineage>
        <taxon>Bacteria</taxon>
        <taxon>Pseudomonadati</taxon>
        <taxon>Spirochaetota</taxon>
        <taxon>Spirochaetia</taxon>
        <taxon>Leptospirales</taxon>
        <taxon>Leptospiraceae</taxon>
        <taxon>Leptospira</taxon>
    </lineage>
</organism>
<keyword evidence="4 7" id="KW-0808">Transferase</keyword>
<name>A0ABT3MDI4_9LEPT</name>
<keyword evidence="8" id="KW-0436">Ligase</keyword>
<dbReference type="PANTHER" id="PTHR30481:SF3">
    <property type="entry name" value="DNA ADENINE METHYLASE"/>
    <property type="match status" value="1"/>
</dbReference>
<evidence type="ECO:0000256" key="5">
    <source>
        <dbReference type="ARBA" id="ARBA00022691"/>
    </source>
</evidence>
<comment type="caution">
    <text evidence="8">The sequence shown here is derived from an EMBL/GenBank/DDBJ whole genome shotgun (WGS) entry which is preliminary data.</text>
</comment>
<dbReference type="Gene3D" id="3.40.50.150">
    <property type="entry name" value="Vaccinia Virus protein VP39"/>
    <property type="match status" value="1"/>
</dbReference>
<keyword evidence="9" id="KW-1185">Reference proteome</keyword>
<keyword evidence="5 7" id="KW-0949">S-adenosyl-L-methionine</keyword>
<accession>A0ABT3MDI4</accession>
<dbReference type="SUPFAM" id="SSF53335">
    <property type="entry name" value="S-adenosyl-L-methionine-dependent methyltransferases"/>
    <property type="match status" value="1"/>
</dbReference>
<evidence type="ECO:0000256" key="3">
    <source>
        <dbReference type="ARBA" id="ARBA00022603"/>
    </source>
</evidence>
<dbReference type="InterPro" id="IPR002052">
    <property type="entry name" value="DNA_methylase_N6_adenine_CS"/>
</dbReference>
<dbReference type="InterPro" id="IPR012327">
    <property type="entry name" value="MeTrfase_D12"/>
</dbReference>
<comment type="catalytic activity">
    <reaction evidence="6 7">
        <text>a 2'-deoxyadenosine in DNA + S-adenosyl-L-methionine = an N(6)-methyl-2'-deoxyadenosine in DNA + S-adenosyl-L-homocysteine + H(+)</text>
        <dbReference type="Rhea" id="RHEA:15197"/>
        <dbReference type="Rhea" id="RHEA-COMP:12418"/>
        <dbReference type="Rhea" id="RHEA-COMP:12419"/>
        <dbReference type="ChEBI" id="CHEBI:15378"/>
        <dbReference type="ChEBI" id="CHEBI:57856"/>
        <dbReference type="ChEBI" id="CHEBI:59789"/>
        <dbReference type="ChEBI" id="CHEBI:90615"/>
        <dbReference type="ChEBI" id="CHEBI:90616"/>
        <dbReference type="EC" id="2.1.1.72"/>
    </reaction>
</comment>
<dbReference type="InterPro" id="IPR023095">
    <property type="entry name" value="Ade_MeTrfase_dom_2"/>
</dbReference>
<evidence type="ECO:0000256" key="6">
    <source>
        <dbReference type="ARBA" id="ARBA00047942"/>
    </source>
</evidence>
<protein>
    <recommendedName>
        <fullName evidence="2 7">Site-specific DNA-methyltransferase (adenine-specific)</fullName>
        <ecNumber evidence="2 7">2.1.1.72</ecNumber>
    </recommendedName>
</protein>
<dbReference type="InterPro" id="IPR012263">
    <property type="entry name" value="M_m6A_EcoRV"/>
</dbReference>
<dbReference type="NCBIfam" id="TIGR00571">
    <property type="entry name" value="dam"/>
    <property type="match status" value="1"/>
</dbReference>
<proteinExistence type="inferred from homology"/>
<keyword evidence="8" id="KW-0670">Pyruvate</keyword>
<dbReference type="PRINTS" id="PR00505">
    <property type="entry name" value="D12N6MTFRASE"/>
</dbReference>
<evidence type="ECO:0000313" key="8">
    <source>
        <dbReference type="EMBL" id="MCW7506116.1"/>
    </source>
</evidence>
<dbReference type="Pfam" id="PF02086">
    <property type="entry name" value="MethyltransfD12"/>
    <property type="match status" value="1"/>
</dbReference>
<dbReference type="PROSITE" id="PS00092">
    <property type="entry name" value="N6_MTASE"/>
    <property type="match status" value="1"/>
</dbReference>
<dbReference type="RefSeq" id="WP_265359674.1">
    <property type="nucleotide sequence ID" value="NZ_JAMQPR010000003.1"/>
</dbReference>
<evidence type="ECO:0000256" key="1">
    <source>
        <dbReference type="ARBA" id="ARBA00006594"/>
    </source>
</evidence>
<comment type="similarity">
    <text evidence="1 7">Belongs to the N(4)/N(6)-methyltransferase family.</text>
</comment>
<sequence length="278" mass="32833">MQKKWDEDTITVPPIKWAGGKRWLVSHYPNIFPKKYNTYYEPFLGSGAVFFYLKPEKSVLSDLNAELIEFYQTLQKSPFALQRKLMDHQSFHSEEYYDLIRKSYPKKRVDRSARFLYLNRSCWNGLYRVNKKGEFNVPIGNRTNFQLKTDDYRLVSNLLQNAELNISDFEKTINRANRGDFIFVDPPYTVMHNENGFVKYNQKIFSWGDQIRLKACLDRAKKRGAKILITNAAHRSIEQLYSEHFYIKKLNRLTNLSANSSSRGITEEYIISSYKIEV</sequence>
<dbReference type="GO" id="GO:0016874">
    <property type="term" value="F:ligase activity"/>
    <property type="evidence" value="ECO:0007669"/>
    <property type="project" value="UniProtKB-KW"/>
</dbReference>
<dbReference type="Gene3D" id="1.10.1020.10">
    <property type="entry name" value="Adenine-specific Methyltransferase, Domain 2"/>
    <property type="match status" value="1"/>
</dbReference>
<dbReference type="Proteomes" id="UP001208794">
    <property type="component" value="Unassembled WGS sequence"/>
</dbReference>
<dbReference type="EMBL" id="JAMQPR010000003">
    <property type="protein sequence ID" value="MCW7506116.1"/>
    <property type="molecule type" value="Genomic_DNA"/>
</dbReference>
<reference evidence="8 9" key="1">
    <citation type="submission" date="2022-06" db="EMBL/GenBank/DDBJ databases">
        <title>Leptospira isolates from biofilms formed at urban environments.</title>
        <authorList>
            <person name="Ribeiro P.S."/>
            <person name="Sousa T."/>
            <person name="Carvalho N."/>
            <person name="Aburjaile F."/>
            <person name="Neves F."/>
            <person name="Oliveira D."/>
            <person name="Blanco L."/>
            <person name="Lima J."/>
            <person name="Costa F."/>
            <person name="Brenig B."/>
            <person name="Soares S."/>
            <person name="Ramos R."/>
            <person name="Goes-Neto A."/>
            <person name="Matiuzzi M."/>
            <person name="Azevedo V."/>
            <person name="Ristow P."/>
        </authorList>
    </citation>
    <scope>NUCLEOTIDE SEQUENCE [LARGE SCALE GENOMIC DNA]</scope>
    <source>
        <strain evidence="8 9">VSF14</strain>
    </source>
</reference>
<evidence type="ECO:0000256" key="4">
    <source>
        <dbReference type="ARBA" id="ARBA00022679"/>
    </source>
</evidence>
<dbReference type="EC" id="2.1.1.72" evidence="2 7"/>
<dbReference type="InterPro" id="IPR029063">
    <property type="entry name" value="SAM-dependent_MTases_sf"/>
</dbReference>
<dbReference type="GO" id="GO:0009007">
    <property type="term" value="F:site-specific DNA-methyltransferase (adenine-specific) activity"/>
    <property type="evidence" value="ECO:0007669"/>
    <property type="project" value="UniProtKB-EC"/>
</dbReference>
<keyword evidence="3 7" id="KW-0489">Methyltransferase</keyword>